<feature type="domain" description="DUF8212" evidence="3">
    <location>
        <begin position="281"/>
        <end position="309"/>
    </location>
</feature>
<evidence type="ECO:0000256" key="1">
    <source>
        <dbReference type="SAM" id="MobiDB-lite"/>
    </source>
</evidence>
<feature type="domain" description="Heterokaryon incompatibility" evidence="2">
    <location>
        <begin position="23"/>
        <end position="170"/>
    </location>
</feature>
<dbReference type="Pfam" id="PF06985">
    <property type="entry name" value="HET"/>
    <property type="match status" value="1"/>
</dbReference>
<dbReference type="Pfam" id="PF26640">
    <property type="entry name" value="DUF8212"/>
    <property type="match status" value="1"/>
</dbReference>
<dbReference type="Proteomes" id="UP000230002">
    <property type="component" value="Unassembled WGS sequence"/>
</dbReference>
<dbReference type="PANTHER" id="PTHR10622">
    <property type="entry name" value="HET DOMAIN-CONTAINING PROTEIN"/>
    <property type="match status" value="1"/>
</dbReference>
<evidence type="ECO:0000259" key="2">
    <source>
        <dbReference type="Pfam" id="PF06985"/>
    </source>
</evidence>
<accession>A0A2G8S4R8</accession>
<dbReference type="InterPro" id="IPR010730">
    <property type="entry name" value="HET"/>
</dbReference>
<name>A0A2G8S4R8_9APHY</name>
<organism evidence="4 5">
    <name type="scientific">Ganoderma sinense ZZ0214-1</name>
    <dbReference type="NCBI Taxonomy" id="1077348"/>
    <lineage>
        <taxon>Eukaryota</taxon>
        <taxon>Fungi</taxon>
        <taxon>Dikarya</taxon>
        <taxon>Basidiomycota</taxon>
        <taxon>Agaricomycotina</taxon>
        <taxon>Agaricomycetes</taxon>
        <taxon>Polyporales</taxon>
        <taxon>Polyporaceae</taxon>
        <taxon>Ganoderma</taxon>
    </lineage>
</organism>
<evidence type="ECO:0000313" key="4">
    <source>
        <dbReference type="EMBL" id="PIL28773.1"/>
    </source>
</evidence>
<evidence type="ECO:0000313" key="5">
    <source>
        <dbReference type="Proteomes" id="UP000230002"/>
    </source>
</evidence>
<protein>
    <submittedName>
        <fullName evidence="4">Uncharacterized protein</fullName>
    </submittedName>
</protein>
<dbReference type="STRING" id="1077348.A0A2G8S4R8"/>
<reference evidence="4 5" key="1">
    <citation type="journal article" date="2015" name="Sci. Rep.">
        <title>Chromosome-level genome map provides insights into diverse defense mechanisms in the medicinal fungus Ganoderma sinense.</title>
        <authorList>
            <person name="Zhu Y."/>
            <person name="Xu J."/>
            <person name="Sun C."/>
            <person name="Zhou S."/>
            <person name="Xu H."/>
            <person name="Nelson D.R."/>
            <person name="Qian J."/>
            <person name="Song J."/>
            <person name="Luo H."/>
            <person name="Xiang L."/>
            <person name="Li Y."/>
            <person name="Xu Z."/>
            <person name="Ji A."/>
            <person name="Wang L."/>
            <person name="Lu S."/>
            <person name="Hayward A."/>
            <person name="Sun W."/>
            <person name="Li X."/>
            <person name="Schwartz D.C."/>
            <person name="Wang Y."/>
            <person name="Chen S."/>
        </authorList>
    </citation>
    <scope>NUCLEOTIDE SEQUENCE [LARGE SCALE GENOMIC DNA]</scope>
    <source>
        <strain evidence="4 5">ZZ0214-1</strain>
    </source>
</reference>
<dbReference type="PANTHER" id="PTHR10622:SF10">
    <property type="entry name" value="HET DOMAIN-CONTAINING PROTEIN"/>
    <property type="match status" value="1"/>
</dbReference>
<evidence type="ECO:0000259" key="3">
    <source>
        <dbReference type="Pfam" id="PF26640"/>
    </source>
</evidence>
<keyword evidence="5" id="KW-1185">Reference proteome</keyword>
<comment type="caution">
    <text evidence="4">The sequence shown here is derived from an EMBL/GenBank/DDBJ whole genome shotgun (WGS) entry which is preliminary data.</text>
</comment>
<feature type="region of interest" description="Disordered" evidence="1">
    <location>
        <begin position="60"/>
        <end position="86"/>
    </location>
</feature>
<dbReference type="InterPro" id="IPR058525">
    <property type="entry name" value="DUF8212"/>
</dbReference>
<dbReference type="AlphaFoldDB" id="A0A2G8S4R8"/>
<dbReference type="OrthoDB" id="2749026at2759"/>
<proteinExistence type="predicted"/>
<gene>
    <name evidence="4" type="ORF">GSI_08817</name>
</gene>
<sequence>MRLLDTWTGMFVEKDPRDPTIKYAILSHTWNNEGEQTHEEVKRIQKRYAIHVIRSRYRQCSGGAQEEPSSIPLRTPVSSRESSQRSPDSLSTALAVAELSVFWDDQMLSPKIREACKVARERGFLYIWIDSCCIDKSSSSELSEAINSMFYWYSRAEVCYAFLADVPAEEDPVPKDSHFRRSRWFTRGWTLQELIAPVQVVFFSKDWTIIGSKSTLADVVTDVTNIDRHALLHVKGLEAFSIAQRFSWAARRQTTRLEDRAYSLLGLFDLYMPTLYGEGNRAFQRLQEEILRRIPDQSLFAWTSLPFDSRSLIAETSQWSLTMKPFVEWNSSP</sequence>
<dbReference type="EMBL" id="AYKW01000023">
    <property type="protein sequence ID" value="PIL28773.1"/>
    <property type="molecule type" value="Genomic_DNA"/>
</dbReference>